<protein>
    <submittedName>
        <fullName evidence="6">Ig-like domain-containing protein</fullName>
    </submittedName>
</protein>
<dbReference type="Proteomes" id="UP000887574">
    <property type="component" value="Unplaced"/>
</dbReference>
<reference evidence="6" key="1">
    <citation type="submission" date="2022-11" db="UniProtKB">
        <authorList>
            <consortium name="WormBaseParasite"/>
        </authorList>
    </citation>
    <scope>IDENTIFICATION</scope>
</reference>
<evidence type="ECO:0000256" key="3">
    <source>
        <dbReference type="ARBA" id="ARBA00023319"/>
    </source>
</evidence>
<dbReference type="CDD" id="cd00063">
    <property type="entry name" value="FN3"/>
    <property type="match status" value="1"/>
</dbReference>
<dbReference type="AlphaFoldDB" id="A0A915EIL9"/>
<dbReference type="InterPro" id="IPR036116">
    <property type="entry name" value="FN3_sf"/>
</dbReference>
<dbReference type="InterPro" id="IPR013098">
    <property type="entry name" value="Ig_I-set"/>
</dbReference>
<dbReference type="InterPro" id="IPR036179">
    <property type="entry name" value="Ig-like_dom_sf"/>
</dbReference>
<dbReference type="CDD" id="cd00096">
    <property type="entry name" value="Ig"/>
    <property type="match status" value="1"/>
</dbReference>
<evidence type="ECO:0000256" key="1">
    <source>
        <dbReference type="ARBA" id="ARBA00022729"/>
    </source>
</evidence>
<dbReference type="InterPro" id="IPR003961">
    <property type="entry name" value="FN3_dom"/>
</dbReference>
<dbReference type="SUPFAM" id="SSF48726">
    <property type="entry name" value="Immunoglobulin"/>
    <property type="match status" value="1"/>
</dbReference>
<dbReference type="GO" id="GO:0007156">
    <property type="term" value="P:homophilic cell adhesion via plasma membrane adhesion molecules"/>
    <property type="evidence" value="ECO:0007669"/>
    <property type="project" value="TreeGrafter"/>
</dbReference>
<evidence type="ECO:0000256" key="2">
    <source>
        <dbReference type="ARBA" id="ARBA00023157"/>
    </source>
</evidence>
<dbReference type="Pfam" id="PF00041">
    <property type="entry name" value="fn3"/>
    <property type="match status" value="1"/>
</dbReference>
<evidence type="ECO:0000313" key="5">
    <source>
        <dbReference type="Proteomes" id="UP000887574"/>
    </source>
</evidence>
<keyword evidence="1" id="KW-0732">Signal</keyword>
<dbReference type="GO" id="GO:0008046">
    <property type="term" value="F:axon guidance receptor activity"/>
    <property type="evidence" value="ECO:0007669"/>
    <property type="project" value="TreeGrafter"/>
</dbReference>
<dbReference type="PROSITE" id="PS50835">
    <property type="entry name" value="IG_LIKE"/>
    <property type="match status" value="1"/>
</dbReference>
<keyword evidence="5" id="KW-1185">Reference proteome</keyword>
<evidence type="ECO:0000313" key="6">
    <source>
        <dbReference type="WBParaSite" id="jg6287"/>
    </source>
</evidence>
<dbReference type="GO" id="GO:0030424">
    <property type="term" value="C:axon"/>
    <property type="evidence" value="ECO:0007669"/>
    <property type="project" value="TreeGrafter"/>
</dbReference>
<organism evidence="5 6">
    <name type="scientific">Ditylenchus dipsaci</name>
    <dbReference type="NCBI Taxonomy" id="166011"/>
    <lineage>
        <taxon>Eukaryota</taxon>
        <taxon>Metazoa</taxon>
        <taxon>Ecdysozoa</taxon>
        <taxon>Nematoda</taxon>
        <taxon>Chromadorea</taxon>
        <taxon>Rhabditida</taxon>
        <taxon>Tylenchina</taxon>
        <taxon>Tylenchomorpha</taxon>
        <taxon>Sphaerularioidea</taxon>
        <taxon>Anguinidae</taxon>
        <taxon>Anguininae</taxon>
        <taxon>Ditylenchus</taxon>
    </lineage>
</organism>
<dbReference type="InterPro" id="IPR050958">
    <property type="entry name" value="Cell_Adh-Cytoskel_Orgn"/>
</dbReference>
<accession>A0A915EIL9</accession>
<keyword evidence="3" id="KW-0393">Immunoglobulin domain</keyword>
<dbReference type="GO" id="GO:0043025">
    <property type="term" value="C:neuronal cell body"/>
    <property type="evidence" value="ECO:0007669"/>
    <property type="project" value="TreeGrafter"/>
</dbReference>
<dbReference type="PANTHER" id="PTHR45080:SF8">
    <property type="entry name" value="IG-LIKE DOMAIN-CONTAINING PROTEIN"/>
    <property type="match status" value="1"/>
</dbReference>
<dbReference type="PANTHER" id="PTHR45080">
    <property type="entry name" value="CONTACTIN 5"/>
    <property type="match status" value="1"/>
</dbReference>
<keyword evidence="2" id="KW-1015">Disulfide bond</keyword>
<proteinExistence type="predicted"/>
<name>A0A915EIL9_9BILA</name>
<dbReference type="Pfam" id="PF07679">
    <property type="entry name" value="I-set"/>
    <property type="match status" value="1"/>
</dbReference>
<feature type="domain" description="Ig-like" evidence="4">
    <location>
        <begin position="1"/>
        <end position="87"/>
    </location>
</feature>
<evidence type="ECO:0000259" key="4">
    <source>
        <dbReference type="PROSITE" id="PS50835"/>
    </source>
</evidence>
<sequence length="227" mass="25818">MQLNFPDELISHQYSGQPEPTVDWLFNGFKINSFDSKFKHTAQFATMHNNQSVTIFQIKDIHEDHFGDYTCKVANNLGNIEKTVHLSGKPGPPALLVRDNQLSWTVQSVEPISEYKLHYRLAQEDTWKNHKIFKSDRSNQDEEMWTHSIPLNFLDPNTDYELQLSARNTLGWGSLARNYVSYKSSSDLKPESNKMTGAGDANVASVSSSADWLRTAIPLFLLVVVLL</sequence>
<dbReference type="WBParaSite" id="jg6287">
    <property type="protein sequence ID" value="jg6287"/>
    <property type="gene ID" value="jg6287"/>
</dbReference>
<dbReference type="InterPro" id="IPR007110">
    <property type="entry name" value="Ig-like_dom"/>
</dbReference>
<dbReference type="SUPFAM" id="SSF49265">
    <property type="entry name" value="Fibronectin type III"/>
    <property type="match status" value="1"/>
</dbReference>
<dbReference type="GO" id="GO:0005886">
    <property type="term" value="C:plasma membrane"/>
    <property type="evidence" value="ECO:0007669"/>
    <property type="project" value="TreeGrafter"/>
</dbReference>
<dbReference type="InterPro" id="IPR013783">
    <property type="entry name" value="Ig-like_fold"/>
</dbReference>
<dbReference type="Gene3D" id="2.60.40.10">
    <property type="entry name" value="Immunoglobulins"/>
    <property type="match status" value="2"/>
</dbReference>
<dbReference type="GO" id="GO:0050808">
    <property type="term" value="P:synapse organization"/>
    <property type="evidence" value="ECO:0007669"/>
    <property type="project" value="TreeGrafter"/>
</dbReference>